<evidence type="ECO:0000313" key="1">
    <source>
        <dbReference type="EMBL" id="KAI3822899.1"/>
    </source>
</evidence>
<sequence length="667" mass="75866">MIFCEPGDVRKLWNDHFESLSGDHRLQCQSVEQVQNMVVTDIRVFLQSMGKNLNDFDLPKITEDVNIQSVGYREVQEEYEIVMEAEHLCAKHSLNFDQKIVFDEIMAHVDNDFPGVLFIDGLGGTWKIFLYNALLAEVCSCGLIALATASSANVVIFGFITSLIYAFSIIKRLEAISSVGLPPNWALATVNRSSFPNDFIFGSASSSFQNEGGANEDGRAPSIWDTFARKHPDKIANHSNAITATDSYHRYKDDVKMLRQMSVDAYSFSISWSRVIPLGKISSGVNEHGISYYNNLINELRSNDIEPYVTLFHWDLPQALEEEYGGFLSSRIVNDFRDFAELCFRRFGDRVKYWITLNEPWSYSVGGYEKGYYAPGRCSHFVGNCSAGDSGIEPYIVTHNLLLAHAAAVKLYHDIYKGPQKGKIGISLVTRWMVPYSDEKLHRDAALRALDFDFGWFMNPLTFGDYPEAMRTNIANRLPRFTAEESYTLRNSLDFLGLNYYTANYVQHVSEAVTDNMTRSSDAQARLSIDRNGVPIGSKGGTEWLRSYPQGLHDLLVYIKNNYNNPTIYITENGVDEASNSSLSLRTVLQDDFRVQYYVGHLQKLLQAINAGVNVKGYFAWSLLDNFEWDRGYAVRFGLHFVDYGNELRRYPKFSSTWFTNFLRIRG</sequence>
<comment type="caution">
    <text evidence="1">The sequence shown here is derived from an EMBL/GenBank/DDBJ whole genome shotgun (WGS) entry which is preliminary data.</text>
</comment>
<gene>
    <name evidence="1" type="ORF">L1987_10500</name>
</gene>
<dbReference type="EMBL" id="CM042020">
    <property type="protein sequence ID" value="KAI3822899.1"/>
    <property type="molecule type" value="Genomic_DNA"/>
</dbReference>
<keyword evidence="2" id="KW-1185">Reference proteome</keyword>
<protein>
    <submittedName>
        <fullName evidence="1">Uncharacterized protein</fullName>
    </submittedName>
</protein>
<accession>A0ACB9JS92</accession>
<name>A0ACB9JS92_9ASTR</name>
<evidence type="ECO:0000313" key="2">
    <source>
        <dbReference type="Proteomes" id="UP001056120"/>
    </source>
</evidence>
<proteinExistence type="predicted"/>
<organism evidence="1 2">
    <name type="scientific">Smallanthus sonchifolius</name>
    <dbReference type="NCBI Taxonomy" id="185202"/>
    <lineage>
        <taxon>Eukaryota</taxon>
        <taxon>Viridiplantae</taxon>
        <taxon>Streptophyta</taxon>
        <taxon>Embryophyta</taxon>
        <taxon>Tracheophyta</taxon>
        <taxon>Spermatophyta</taxon>
        <taxon>Magnoliopsida</taxon>
        <taxon>eudicotyledons</taxon>
        <taxon>Gunneridae</taxon>
        <taxon>Pentapetalae</taxon>
        <taxon>asterids</taxon>
        <taxon>campanulids</taxon>
        <taxon>Asterales</taxon>
        <taxon>Asteraceae</taxon>
        <taxon>Asteroideae</taxon>
        <taxon>Heliantheae alliance</taxon>
        <taxon>Millerieae</taxon>
        <taxon>Smallanthus</taxon>
    </lineage>
</organism>
<reference evidence="2" key="1">
    <citation type="journal article" date="2022" name="Mol. Ecol. Resour.">
        <title>The genomes of chicory, endive, great burdock and yacon provide insights into Asteraceae palaeo-polyploidization history and plant inulin production.</title>
        <authorList>
            <person name="Fan W."/>
            <person name="Wang S."/>
            <person name="Wang H."/>
            <person name="Wang A."/>
            <person name="Jiang F."/>
            <person name="Liu H."/>
            <person name="Zhao H."/>
            <person name="Xu D."/>
            <person name="Zhang Y."/>
        </authorList>
    </citation>
    <scope>NUCLEOTIDE SEQUENCE [LARGE SCALE GENOMIC DNA]</scope>
    <source>
        <strain evidence="2">cv. Yunnan</strain>
    </source>
</reference>
<dbReference type="Proteomes" id="UP001056120">
    <property type="component" value="Linkage Group LG03"/>
</dbReference>
<reference evidence="1 2" key="2">
    <citation type="journal article" date="2022" name="Mol. Ecol. Resour.">
        <title>The genomes of chicory, endive, great burdock and yacon provide insights into Asteraceae paleo-polyploidization history and plant inulin production.</title>
        <authorList>
            <person name="Fan W."/>
            <person name="Wang S."/>
            <person name="Wang H."/>
            <person name="Wang A."/>
            <person name="Jiang F."/>
            <person name="Liu H."/>
            <person name="Zhao H."/>
            <person name="Xu D."/>
            <person name="Zhang Y."/>
        </authorList>
    </citation>
    <scope>NUCLEOTIDE SEQUENCE [LARGE SCALE GENOMIC DNA]</scope>
    <source>
        <strain evidence="2">cv. Yunnan</strain>
        <tissue evidence="1">Leaves</tissue>
    </source>
</reference>